<name>A0ACD1AB19_9FIRM</name>
<dbReference type="EMBL" id="CP042469">
    <property type="protein sequence ID" value="QOX63531.1"/>
    <property type="molecule type" value="Genomic_DNA"/>
</dbReference>
<protein>
    <submittedName>
        <fullName evidence="1">Response regulator</fullName>
    </submittedName>
</protein>
<evidence type="ECO:0000313" key="1">
    <source>
        <dbReference type="EMBL" id="QOX63531.1"/>
    </source>
</evidence>
<accession>A0ACD1AB19</accession>
<organism evidence="1 2">
    <name type="scientific">Anoxybacterium hadale</name>
    <dbReference type="NCBI Taxonomy" id="3408580"/>
    <lineage>
        <taxon>Bacteria</taxon>
        <taxon>Bacillati</taxon>
        <taxon>Bacillota</taxon>
        <taxon>Clostridia</taxon>
        <taxon>Peptostreptococcales</taxon>
        <taxon>Anaerovoracaceae</taxon>
        <taxon>Anoxybacterium</taxon>
    </lineage>
</organism>
<sequence>MFKVMIVDDVEVMRRDVKRLKLWGESSGFMIEAEAVDGLDALEQLENNSFDLVITDIRMPRVDGIELLRQISERKLCPVTVLLSDFTEYHFARQGILYGAFDYIGKPVEEASLAELLGRIGRYLGNLREEERQNLELQDYAHDAISLTEDKKQLIHNIKSRNLKAVDQAVDLIGRICHLYHYDHFKAMDALKNTTHELIGALRQTYPWLELFIDLDQLEADFYSGSEVVEELQNSANGILRELIVLLNKLMGSPSSELISKTCEYVLTHVDEETSVKLLSEKLFINKSYLSETFKQKFGTTLLQYINMVKIERAKKLLQEGKLRNYQISEILGFKDPEYFGRLFKKNTGVLPKNYRK</sequence>
<gene>
    <name evidence="1" type="ORF">FRZ06_09280</name>
</gene>
<proteinExistence type="predicted"/>
<dbReference type="Proteomes" id="UP000594014">
    <property type="component" value="Chromosome"/>
</dbReference>
<reference evidence="1" key="1">
    <citation type="submission" date="2019-08" db="EMBL/GenBank/DDBJ databases">
        <title>Genome sequence of Clostridiales bacterium MT110.</title>
        <authorList>
            <person name="Cao J."/>
        </authorList>
    </citation>
    <scope>NUCLEOTIDE SEQUENCE</scope>
    <source>
        <strain evidence="1">MT110</strain>
    </source>
</reference>
<keyword evidence="2" id="KW-1185">Reference proteome</keyword>
<evidence type="ECO:0000313" key="2">
    <source>
        <dbReference type="Proteomes" id="UP000594014"/>
    </source>
</evidence>